<gene>
    <name evidence="2" type="ORF">ACERK3_07310</name>
</gene>
<dbReference type="InterPro" id="IPR001584">
    <property type="entry name" value="Integrase_cat-core"/>
</dbReference>
<evidence type="ECO:0000313" key="3">
    <source>
        <dbReference type="Proteomes" id="UP001575105"/>
    </source>
</evidence>
<dbReference type="EMBL" id="JBGUBD010000004">
    <property type="protein sequence ID" value="MFA9478104.1"/>
    <property type="molecule type" value="Genomic_DNA"/>
</dbReference>
<comment type="caution">
    <text evidence="2">The sequence shown here is derived from an EMBL/GenBank/DDBJ whole genome shotgun (WGS) entry which is preliminary data.</text>
</comment>
<organism evidence="2 3">
    <name type="scientific">Natronomicrosphaera hydrolytica</name>
    <dbReference type="NCBI Taxonomy" id="3242702"/>
    <lineage>
        <taxon>Bacteria</taxon>
        <taxon>Pseudomonadati</taxon>
        <taxon>Planctomycetota</taxon>
        <taxon>Phycisphaerae</taxon>
        <taxon>Phycisphaerales</taxon>
        <taxon>Phycisphaeraceae</taxon>
        <taxon>Natronomicrosphaera</taxon>
    </lineage>
</organism>
<dbReference type="Pfam" id="PF13683">
    <property type="entry name" value="rve_3"/>
    <property type="match status" value="1"/>
</dbReference>
<sequence>MQQQARNVTMWTEDEGLDLRFLIRDRDSKYTEALDEHFRRISGEQIVKTPFQSPAANSFAESWIGSLKRECLNALWCFSLRQVDYVVQIYVKYHNTMCPHQSLGTCR</sequence>
<protein>
    <submittedName>
        <fullName evidence="2">Integrase core domain-containing protein</fullName>
    </submittedName>
</protein>
<dbReference type="Gene3D" id="3.30.420.10">
    <property type="entry name" value="Ribonuclease H-like superfamily/Ribonuclease H"/>
    <property type="match status" value="1"/>
</dbReference>
<reference evidence="2 3" key="1">
    <citation type="submission" date="2024-08" db="EMBL/GenBank/DDBJ databases">
        <title>Whole-genome sequencing of halo(alkali)philic microorganisms from hypersaline lakes.</title>
        <authorList>
            <person name="Sorokin D.Y."/>
            <person name="Merkel A.Y."/>
            <person name="Messina E."/>
            <person name="Yakimov M."/>
        </authorList>
    </citation>
    <scope>NUCLEOTIDE SEQUENCE [LARGE SCALE GENOMIC DNA]</scope>
    <source>
        <strain evidence="2 3">AB-hyl4</strain>
    </source>
</reference>
<keyword evidence="3" id="KW-1185">Reference proteome</keyword>
<dbReference type="InterPro" id="IPR036397">
    <property type="entry name" value="RNaseH_sf"/>
</dbReference>
<feature type="domain" description="Integrase catalytic" evidence="1">
    <location>
        <begin position="45"/>
        <end position="105"/>
    </location>
</feature>
<dbReference type="RefSeq" id="WP_425345031.1">
    <property type="nucleotide sequence ID" value="NZ_JBGUBD010000004.1"/>
</dbReference>
<dbReference type="InterPro" id="IPR012337">
    <property type="entry name" value="RNaseH-like_sf"/>
</dbReference>
<accession>A0ABV4U6J5</accession>
<dbReference type="Proteomes" id="UP001575105">
    <property type="component" value="Unassembled WGS sequence"/>
</dbReference>
<evidence type="ECO:0000259" key="1">
    <source>
        <dbReference type="Pfam" id="PF13683"/>
    </source>
</evidence>
<evidence type="ECO:0000313" key="2">
    <source>
        <dbReference type="EMBL" id="MFA9478104.1"/>
    </source>
</evidence>
<dbReference type="SUPFAM" id="SSF53098">
    <property type="entry name" value="Ribonuclease H-like"/>
    <property type="match status" value="1"/>
</dbReference>
<name>A0ABV4U6J5_9BACT</name>
<proteinExistence type="predicted"/>